<evidence type="ECO:0000313" key="6">
    <source>
        <dbReference type="Proteomes" id="UP000019678"/>
    </source>
</evidence>
<evidence type="ECO:0000256" key="3">
    <source>
        <dbReference type="SAM" id="MobiDB-lite"/>
    </source>
</evidence>
<dbReference type="eggNOG" id="COG0778">
    <property type="taxonomic scope" value="Bacteria"/>
</dbReference>
<organism evidence="5 6">
    <name type="scientific">Chondromyces apiculatus DSM 436</name>
    <dbReference type="NCBI Taxonomy" id="1192034"/>
    <lineage>
        <taxon>Bacteria</taxon>
        <taxon>Pseudomonadati</taxon>
        <taxon>Myxococcota</taxon>
        <taxon>Polyangia</taxon>
        <taxon>Polyangiales</taxon>
        <taxon>Polyangiaceae</taxon>
        <taxon>Chondromyces</taxon>
    </lineage>
</organism>
<dbReference type="Gene3D" id="3.40.109.10">
    <property type="entry name" value="NADH Oxidase"/>
    <property type="match status" value="1"/>
</dbReference>
<dbReference type="InterPro" id="IPR029479">
    <property type="entry name" value="Nitroreductase"/>
</dbReference>
<evidence type="ECO:0000313" key="5">
    <source>
        <dbReference type="EMBL" id="EYF03083.1"/>
    </source>
</evidence>
<dbReference type="GO" id="GO:0016491">
    <property type="term" value="F:oxidoreductase activity"/>
    <property type="evidence" value="ECO:0007669"/>
    <property type="project" value="UniProtKB-KW"/>
</dbReference>
<evidence type="ECO:0000256" key="1">
    <source>
        <dbReference type="ARBA" id="ARBA00007118"/>
    </source>
</evidence>
<dbReference type="RefSeq" id="WP_044246673.1">
    <property type="nucleotide sequence ID" value="NZ_ASRX01000051.1"/>
</dbReference>
<dbReference type="OrthoDB" id="9809288at2"/>
<feature type="domain" description="Nitroreductase" evidence="4">
    <location>
        <begin position="25"/>
        <end position="195"/>
    </location>
</feature>
<dbReference type="AlphaFoldDB" id="A0A017T1K5"/>
<reference evidence="5 6" key="1">
    <citation type="submission" date="2013-05" db="EMBL/GenBank/DDBJ databases">
        <title>Genome assembly of Chondromyces apiculatus DSM 436.</title>
        <authorList>
            <person name="Sharma G."/>
            <person name="Khatri I."/>
            <person name="Kaur C."/>
            <person name="Mayilraj S."/>
            <person name="Subramanian S."/>
        </authorList>
    </citation>
    <scope>NUCLEOTIDE SEQUENCE [LARGE SCALE GENOMIC DNA]</scope>
    <source>
        <strain evidence="5 6">DSM 436</strain>
    </source>
</reference>
<dbReference type="EMBL" id="ASRX01000051">
    <property type="protein sequence ID" value="EYF03083.1"/>
    <property type="molecule type" value="Genomic_DNA"/>
</dbReference>
<keyword evidence="2" id="KW-0560">Oxidoreductase</keyword>
<dbReference type="PANTHER" id="PTHR43673">
    <property type="entry name" value="NAD(P)H NITROREDUCTASE YDGI-RELATED"/>
    <property type="match status" value="1"/>
</dbReference>
<evidence type="ECO:0000256" key="2">
    <source>
        <dbReference type="ARBA" id="ARBA00023002"/>
    </source>
</evidence>
<accession>A0A017T1K5</accession>
<dbReference type="SUPFAM" id="SSF55469">
    <property type="entry name" value="FMN-dependent nitroreductase-like"/>
    <property type="match status" value="1"/>
</dbReference>
<dbReference type="InterPro" id="IPR000415">
    <property type="entry name" value="Nitroreductase-like"/>
</dbReference>
<keyword evidence="6" id="KW-1185">Reference proteome</keyword>
<sequence length="219" mass="23143">MSPPDGSLSPAHAPEAASLSVSQAIEARRSIRKYKPVPVPDADLERIFALTSHAPSSANTQPWRFVFVRDPALKSALRAASYNQAQVDAAPVAIVAYSDMRDTLATLDEVVHPGLQGPPREQMLTSIRGFLGPKSDADLDAFGTAQTFIAVGYLSLAAQSLGYATSIMGGFVPAEVKAVLGLPEHAAVAAVIALGVADEEGYTAHRHPLPRILREARPA</sequence>
<gene>
    <name evidence="5" type="ORF">CAP_6197</name>
</gene>
<dbReference type="STRING" id="1192034.CAP_6197"/>
<name>A0A017T1K5_9BACT</name>
<evidence type="ECO:0000259" key="4">
    <source>
        <dbReference type="Pfam" id="PF00881"/>
    </source>
</evidence>
<dbReference type="Proteomes" id="UP000019678">
    <property type="component" value="Unassembled WGS sequence"/>
</dbReference>
<feature type="region of interest" description="Disordered" evidence="3">
    <location>
        <begin position="1"/>
        <end position="20"/>
    </location>
</feature>
<dbReference type="PANTHER" id="PTHR43673:SF10">
    <property type="entry name" value="NADH DEHYDROGENASE_NAD(P)H NITROREDUCTASE XCC3605-RELATED"/>
    <property type="match status" value="1"/>
</dbReference>
<dbReference type="Pfam" id="PF00881">
    <property type="entry name" value="Nitroreductase"/>
    <property type="match status" value="1"/>
</dbReference>
<proteinExistence type="inferred from homology"/>
<comment type="similarity">
    <text evidence="1">Belongs to the nitroreductase family.</text>
</comment>
<dbReference type="CDD" id="cd03370">
    <property type="entry name" value="nitroreductase"/>
    <property type="match status" value="1"/>
</dbReference>
<comment type="caution">
    <text evidence="5">The sequence shown here is derived from an EMBL/GenBank/DDBJ whole genome shotgun (WGS) entry which is preliminary data.</text>
</comment>
<protein>
    <submittedName>
        <fullName evidence="5">NADH dehydrogenase</fullName>
    </submittedName>
</protein>